<feature type="transmembrane region" description="Helical" evidence="7">
    <location>
        <begin position="252"/>
        <end position="271"/>
    </location>
</feature>
<keyword evidence="4 10" id="KW-0067">ATP-binding</keyword>
<dbReference type="InterPro" id="IPR011527">
    <property type="entry name" value="ABC1_TM_dom"/>
</dbReference>
<dbReference type="STRING" id="416873.SAMN04487951_109190"/>
<dbReference type="Proteomes" id="UP000199677">
    <property type="component" value="Unassembled WGS sequence"/>
</dbReference>
<evidence type="ECO:0000256" key="6">
    <source>
        <dbReference type="ARBA" id="ARBA00023136"/>
    </source>
</evidence>
<dbReference type="OrthoDB" id="6336411at2"/>
<evidence type="ECO:0000256" key="2">
    <source>
        <dbReference type="ARBA" id="ARBA00022692"/>
    </source>
</evidence>
<evidence type="ECO:0000313" key="11">
    <source>
        <dbReference type="Proteomes" id="UP000199677"/>
    </source>
</evidence>
<dbReference type="Gene3D" id="3.40.50.300">
    <property type="entry name" value="P-loop containing nucleotide triphosphate hydrolases"/>
    <property type="match status" value="1"/>
</dbReference>
<evidence type="ECO:0000256" key="7">
    <source>
        <dbReference type="SAM" id="Phobius"/>
    </source>
</evidence>
<dbReference type="InterPro" id="IPR027417">
    <property type="entry name" value="P-loop_NTPase"/>
</dbReference>
<gene>
    <name evidence="10" type="ORF">SAMN04487951_109190</name>
</gene>
<feature type="domain" description="ABC transporter" evidence="8">
    <location>
        <begin position="346"/>
        <end position="567"/>
    </location>
</feature>
<organism evidence="10 11">
    <name type="scientific">Vreelandella arcis</name>
    <dbReference type="NCBI Taxonomy" id="416873"/>
    <lineage>
        <taxon>Bacteria</taxon>
        <taxon>Pseudomonadati</taxon>
        <taxon>Pseudomonadota</taxon>
        <taxon>Gammaproteobacteria</taxon>
        <taxon>Oceanospirillales</taxon>
        <taxon>Halomonadaceae</taxon>
        <taxon>Vreelandella</taxon>
    </lineage>
</organism>
<feature type="transmembrane region" description="Helical" evidence="7">
    <location>
        <begin position="21"/>
        <end position="40"/>
    </location>
</feature>
<dbReference type="SMART" id="SM00382">
    <property type="entry name" value="AAA"/>
    <property type="match status" value="1"/>
</dbReference>
<evidence type="ECO:0000256" key="4">
    <source>
        <dbReference type="ARBA" id="ARBA00022840"/>
    </source>
</evidence>
<dbReference type="InterPro" id="IPR017871">
    <property type="entry name" value="ABC_transporter-like_CS"/>
</dbReference>
<dbReference type="EMBL" id="FNII01000009">
    <property type="protein sequence ID" value="SDN91925.1"/>
    <property type="molecule type" value="Genomic_DNA"/>
</dbReference>
<dbReference type="PROSITE" id="PS00211">
    <property type="entry name" value="ABC_TRANSPORTER_1"/>
    <property type="match status" value="1"/>
</dbReference>
<dbReference type="AlphaFoldDB" id="A0A1H0FBC3"/>
<evidence type="ECO:0000259" key="9">
    <source>
        <dbReference type="PROSITE" id="PS50929"/>
    </source>
</evidence>
<dbReference type="InterPro" id="IPR014223">
    <property type="entry name" value="ABC_CydC/D"/>
</dbReference>
<keyword evidence="3" id="KW-0547">Nucleotide-binding</keyword>
<keyword evidence="11" id="KW-1185">Reference proteome</keyword>
<dbReference type="SUPFAM" id="SSF90123">
    <property type="entry name" value="ABC transporter transmembrane region"/>
    <property type="match status" value="1"/>
</dbReference>
<feature type="transmembrane region" description="Helical" evidence="7">
    <location>
        <begin position="277"/>
        <end position="298"/>
    </location>
</feature>
<proteinExistence type="predicted"/>
<evidence type="ECO:0000256" key="5">
    <source>
        <dbReference type="ARBA" id="ARBA00022989"/>
    </source>
</evidence>
<dbReference type="GO" id="GO:0045454">
    <property type="term" value="P:cell redox homeostasis"/>
    <property type="evidence" value="ECO:0007669"/>
    <property type="project" value="InterPro"/>
</dbReference>
<keyword evidence="2 7" id="KW-0812">Transmembrane</keyword>
<accession>A0A1H0FBC3</accession>
<feature type="transmembrane region" description="Helical" evidence="7">
    <location>
        <begin position="46"/>
        <end position="69"/>
    </location>
</feature>
<dbReference type="GO" id="GO:0005886">
    <property type="term" value="C:plasma membrane"/>
    <property type="evidence" value="ECO:0007669"/>
    <property type="project" value="UniProtKB-SubCell"/>
</dbReference>
<dbReference type="Gene3D" id="1.20.1560.10">
    <property type="entry name" value="ABC transporter type 1, transmembrane domain"/>
    <property type="match status" value="1"/>
</dbReference>
<reference evidence="11" key="1">
    <citation type="submission" date="2016-10" db="EMBL/GenBank/DDBJ databases">
        <authorList>
            <person name="Varghese N."/>
            <person name="Submissions S."/>
        </authorList>
    </citation>
    <scope>NUCLEOTIDE SEQUENCE [LARGE SCALE GENOMIC DNA]</scope>
    <source>
        <strain evidence="11">CGMCC 1.6494</strain>
    </source>
</reference>
<keyword evidence="5 7" id="KW-1133">Transmembrane helix</keyword>
<dbReference type="NCBIfam" id="TIGR02868">
    <property type="entry name" value="CydC"/>
    <property type="match status" value="1"/>
</dbReference>
<dbReference type="PROSITE" id="PS50893">
    <property type="entry name" value="ABC_TRANSPORTER_2"/>
    <property type="match status" value="1"/>
</dbReference>
<name>A0A1H0FBC3_9GAMM</name>
<keyword evidence="6 7" id="KW-0472">Membrane</keyword>
<dbReference type="InterPro" id="IPR003593">
    <property type="entry name" value="AAA+_ATPase"/>
</dbReference>
<comment type="subcellular location">
    <subcellularLocation>
        <location evidence="1">Cell membrane</location>
        <topology evidence="1">Multi-pass membrane protein</topology>
    </subcellularLocation>
</comment>
<dbReference type="InterPro" id="IPR039421">
    <property type="entry name" value="Type_1_exporter"/>
</dbReference>
<evidence type="ECO:0000256" key="3">
    <source>
        <dbReference type="ARBA" id="ARBA00022741"/>
    </source>
</evidence>
<protein>
    <submittedName>
        <fullName evidence="10">ATP-binding cassette, subfamily C, CydC</fullName>
    </submittedName>
</protein>
<evidence type="ECO:0000256" key="1">
    <source>
        <dbReference type="ARBA" id="ARBA00004651"/>
    </source>
</evidence>
<dbReference type="PROSITE" id="PS50929">
    <property type="entry name" value="ABC_TM1F"/>
    <property type="match status" value="1"/>
</dbReference>
<dbReference type="GO" id="GO:0034775">
    <property type="term" value="P:glutathione transmembrane transport"/>
    <property type="evidence" value="ECO:0007669"/>
    <property type="project" value="InterPro"/>
</dbReference>
<sequence>MSKVYRQFLPWLRLLTRRRRALMLGALLAGITFLSGVALLGLSGWFITASALTGIALALGLSVSLDVYVPGGGIRFFALSRTVSRYVERVYNHNSVLALLAELRFHVFGQLTRLDDLTLGRQRASDWLTRLTTDIDTLDNFYLRVLIPPLVALLGSAVIVAFIAIWLPGVALFLTVVLSLLWLVTTLGLAAWGWRQSYRHVANQEVLRHLVVDQVQGSAELTSYRSHHWHRRIVDSHEHKALHNQRLVGSRLALGNALVAAVTSLVALAVLWVAGEIFVQGLVAGPIVVMAVLMALGVNEAFSVLPNAFVRLGASFAAAERLNKLAQADAASMAAPAGSTLSDRGVSFEQVSLRYPDALDLALDDVTFHLPAGKRAVITGMSGAGKSTLASLLMGRLAATRGAVHVLGKVPTELSMTYRAEHMAMLTQQVDLFDDSLAENLRIADPSATDERLWQVLGDVALADWVQQLPKALDTPVGEKGQQLSGGQARRVALARLMLRDPDVVILDEPFASVDEVTARYVATSLDRWLAGRTVIYFVHQIDQPDLLPRIDYHWHLDAGKLSAMPIDGS</sequence>
<dbReference type="InterPro" id="IPR036640">
    <property type="entry name" value="ABC1_TM_sf"/>
</dbReference>
<feature type="domain" description="ABC transmembrane type-1" evidence="9">
    <location>
        <begin position="24"/>
        <end position="314"/>
    </location>
</feature>
<dbReference type="GO" id="GO:0016887">
    <property type="term" value="F:ATP hydrolysis activity"/>
    <property type="evidence" value="ECO:0007669"/>
    <property type="project" value="InterPro"/>
</dbReference>
<evidence type="ECO:0000259" key="8">
    <source>
        <dbReference type="PROSITE" id="PS50893"/>
    </source>
</evidence>
<dbReference type="Pfam" id="PF00005">
    <property type="entry name" value="ABC_tran"/>
    <property type="match status" value="1"/>
</dbReference>
<evidence type="ECO:0000313" key="10">
    <source>
        <dbReference type="EMBL" id="SDN91925.1"/>
    </source>
</evidence>
<dbReference type="RefSeq" id="WP_089706910.1">
    <property type="nucleotide sequence ID" value="NZ_FNII01000009.1"/>
</dbReference>
<feature type="transmembrane region" description="Helical" evidence="7">
    <location>
        <begin position="141"/>
        <end position="166"/>
    </location>
</feature>
<dbReference type="PANTHER" id="PTHR43394:SF1">
    <property type="entry name" value="ATP-BINDING CASSETTE SUB-FAMILY B MEMBER 10, MITOCHONDRIAL"/>
    <property type="match status" value="1"/>
</dbReference>
<feature type="transmembrane region" description="Helical" evidence="7">
    <location>
        <begin position="172"/>
        <end position="194"/>
    </location>
</feature>
<dbReference type="PANTHER" id="PTHR43394">
    <property type="entry name" value="ATP-DEPENDENT PERMEASE MDL1, MITOCHONDRIAL"/>
    <property type="match status" value="1"/>
</dbReference>
<dbReference type="GO" id="GO:0005524">
    <property type="term" value="F:ATP binding"/>
    <property type="evidence" value="ECO:0007669"/>
    <property type="project" value="UniProtKB-KW"/>
</dbReference>
<dbReference type="GO" id="GO:0015421">
    <property type="term" value="F:ABC-type oligopeptide transporter activity"/>
    <property type="evidence" value="ECO:0007669"/>
    <property type="project" value="TreeGrafter"/>
</dbReference>
<dbReference type="InterPro" id="IPR003439">
    <property type="entry name" value="ABC_transporter-like_ATP-bd"/>
</dbReference>
<dbReference type="SUPFAM" id="SSF52540">
    <property type="entry name" value="P-loop containing nucleoside triphosphate hydrolases"/>
    <property type="match status" value="1"/>
</dbReference>